<evidence type="ECO:0000256" key="3">
    <source>
        <dbReference type="ARBA" id="ARBA00022989"/>
    </source>
</evidence>
<keyword evidence="4 5" id="KW-0472">Membrane</keyword>
<feature type="transmembrane region" description="Helical" evidence="5">
    <location>
        <begin position="207"/>
        <end position="240"/>
    </location>
</feature>
<feature type="transmembrane region" description="Helical" evidence="5">
    <location>
        <begin position="21"/>
        <end position="39"/>
    </location>
</feature>
<keyword evidence="8" id="KW-1185">Reference proteome</keyword>
<keyword evidence="2 5" id="KW-0812">Transmembrane</keyword>
<name>A0ABW0NTU1_9MICO</name>
<dbReference type="Proteomes" id="UP001596039">
    <property type="component" value="Unassembled WGS sequence"/>
</dbReference>
<sequence length="435" mass="46597">MPEPASSPRALLIGMAGSARLAHALATVGIGLAAGALFLQRTLGWAGFLAAVVVALVLMLLSYLARQDEIAWRSLLPVSLLVFLVWAAVSLVWSDYKWATVGGLAYLLAFTLIALFVAISRDTIQIVRAFGDVLRVALGASLGIEVFSGILIDAPLPFLGVHGALGTLGPISGIEPSRDQLGLVAIIGAISFATEHRTRSVPRLVSVLSLILAGLCIVLTQSPVIAFATIVVGIAAAVIYGVRRVRPERRQAWQFAVLGLAVAASVLLWVFRSPVITLFNASGTLDFRIDLWRRVIDLATLNGLQGWGWVGPWRTEIFPFSVLNTAVRPTDSALNAFLDIWLQLGAVGVVIFLGMVGLAFSRSWLLAGARRSVVYAWPAAALVALIIVSLAESSILSEFGWMTFVICCTKASQELSWRSALRSASNATHLPPERR</sequence>
<proteinExistence type="predicted"/>
<accession>A0ABW0NTU1</accession>
<gene>
    <name evidence="7" type="ORF">ACFPJ4_14125</name>
</gene>
<evidence type="ECO:0000256" key="2">
    <source>
        <dbReference type="ARBA" id="ARBA00022692"/>
    </source>
</evidence>
<evidence type="ECO:0000313" key="7">
    <source>
        <dbReference type="EMBL" id="MFC5503381.1"/>
    </source>
</evidence>
<protein>
    <submittedName>
        <fullName evidence="7">O-antigen ligase family protein</fullName>
    </submittedName>
</protein>
<dbReference type="InterPro" id="IPR051533">
    <property type="entry name" value="WaaL-like"/>
</dbReference>
<comment type="subcellular location">
    <subcellularLocation>
        <location evidence="1">Membrane</location>
        <topology evidence="1">Multi-pass membrane protein</topology>
    </subcellularLocation>
</comment>
<feature type="transmembrane region" description="Helical" evidence="5">
    <location>
        <begin position="45"/>
        <end position="63"/>
    </location>
</feature>
<feature type="transmembrane region" description="Helical" evidence="5">
    <location>
        <begin position="340"/>
        <end position="360"/>
    </location>
</feature>
<evidence type="ECO:0000313" key="8">
    <source>
        <dbReference type="Proteomes" id="UP001596039"/>
    </source>
</evidence>
<evidence type="ECO:0000256" key="4">
    <source>
        <dbReference type="ARBA" id="ARBA00023136"/>
    </source>
</evidence>
<dbReference type="GO" id="GO:0016874">
    <property type="term" value="F:ligase activity"/>
    <property type="evidence" value="ECO:0007669"/>
    <property type="project" value="UniProtKB-KW"/>
</dbReference>
<dbReference type="PANTHER" id="PTHR37422:SF13">
    <property type="entry name" value="LIPOPOLYSACCHARIDE BIOSYNTHESIS PROTEIN PA4999-RELATED"/>
    <property type="match status" value="1"/>
</dbReference>
<comment type="caution">
    <text evidence="7">The sequence shown here is derived from an EMBL/GenBank/DDBJ whole genome shotgun (WGS) entry which is preliminary data.</text>
</comment>
<feature type="transmembrane region" description="Helical" evidence="5">
    <location>
        <begin position="75"/>
        <end position="93"/>
    </location>
</feature>
<dbReference type="EMBL" id="JBHSMG010000004">
    <property type="protein sequence ID" value="MFC5503381.1"/>
    <property type="molecule type" value="Genomic_DNA"/>
</dbReference>
<organism evidence="7 8">
    <name type="scientific">Lysinimonas soli</name>
    <dbReference type="NCBI Taxonomy" id="1074233"/>
    <lineage>
        <taxon>Bacteria</taxon>
        <taxon>Bacillati</taxon>
        <taxon>Actinomycetota</taxon>
        <taxon>Actinomycetes</taxon>
        <taxon>Micrococcales</taxon>
        <taxon>Microbacteriaceae</taxon>
        <taxon>Lysinimonas</taxon>
    </lineage>
</organism>
<evidence type="ECO:0000256" key="5">
    <source>
        <dbReference type="SAM" id="Phobius"/>
    </source>
</evidence>
<dbReference type="PANTHER" id="PTHR37422">
    <property type="entry name" value="TEICHURONIC ACID BIOSYNTHESIS PROTEIN TUAE"/>
    <property type="match status" value="1"/>
</dbReference>
<dbReference type="InterPro" id="IPR007016">
    <property type="entry name" value="O-antigen_ligase-rel_domated"/>
</dbReference>
<dbReference type="Pfam" id="PF04932">
    <property type="entry name" value="Wzy_C"/>
    <property type="match status" value="1"/>
</dbReference>
<evidence type="ECO:0000259" key="6">
    <source>
        <dbReference type="Pfam" id="PF04932"/>
    </source>
</evidence>
<reference evidence="8" key="1">
    <citation type="journal article" date="2019" name="Int. J. Syst. Evol. Microbiol.">
        <title>The Global Catalogue of Microorganisms (GCM) 10K type strain sequencing project: providing services to taxonomists for standard genome sequencing and annotation.</title>
        <authorList>
            <consortium name="The Broad Institute Genomics Platform"/>
            <consortium name="The Broad Institute Genome Sequencing Center for Infectious Disease"/>
            <person name="Wu L."/>
            <person name="Ma J."/>
        </authorList>
    </citation>
    <scope>NUCLEOTIDE SEQUENCE [LARGE SCALE GENOMIC DNA]</scope>
    <source>
        <strain evidence="8">CGMCC 4.6997</strain>
    </source>
</reference>
<feature type="transmembrane region" description="Helical" evidence="5">
    <location>
        <begin position="372"/>
        <end position="391"/>
    </location>
</feature>
<feature type="domain" description="O-antigen ligase-related" evidence="6">
    <location>
        <begin position="209"/>
        <end position="353"/>
    </location>
</feature>
<keyword evidence="7" id="KW-0436">Ligase</keyword>
<evidence type="ECO:0000256" key="1">
    <source>
        <dbReference type="ARBA" id="ARBA00004141"/>
    </source>
</evidence>
<dbReference type="RefSeq" id="WP_386741092.1">
    <property type="nucleotide sequence ID" value="NZ_JBHSMG010000004.1"/>
</dbReference>
<feature type="transmembrane region" description="Helical" evidence="5">
    <location>
        <begin position="99"/>
        <end position="120"/>
    </location>
</feature>
<keyword evidence="3 5" id="KW-1133">Transmembrane helix</keyword>
<feature type="transmembrane region" description="Helical" evidence="5">
    <location>
        <begin position="252"/>
        <end position="271"/>
    </location>
</feature>